<organism evidence="2 3">
    <name type="scientific">Aspergillus ellipticus CBS 707.79</name>
    <dbReference type="NCBI Taxonomy" id="1448320"/>
    <lineage>
        <taxon>Eukaryota</taxon>
        <taxon>Fungi</taxon>
        <taxon>Dikarya</taxon>
        <taxon>Ascomycota</taxon>
        <taxon>Pezizomycotina</taxon>
        <taxon>Eurotiomycetes</taxon>
        <taxon>Eurotiomycetidae</taxon>
        <taxon>Eurotiales</taxon>
        <taxon>Aspergillaceae</taxon>
        <taxon>Aspergillus</taxon>
        <taxon>Aspergillus subgen. Circumdati</taxon>
    </lineage>
</organism>
<evidence type="ECO:0000313" key="2">
    <source>
        <dbReference type="EMBL" id="PYH93820.1"/>
    </source>
</evidence>
<feature type="region of interest" description="Disordered" evidence="1">
    <location>
        <begin position="300"/>
        <end position="329"/>
    </location>
</feature>
<feature type="compositionally biased region" description="Low complexity" evidence="1">
    <location>
        <begin position="1"/>
        <end position="11"/>
    </location>
</feature>
<proteinExistence type="predicted"/>
<name>A0A319D933_9EURO</name>
<reference evidence="2 3" key="1">
    <citation type="submission" date="2018-02" db="EMBL/GenBank/DDBJ databases">
        <title>The genomes of Aspergillus section Nigri reveals drivers in fungal speciation.</title>
        <authorList>
            <consortium name="DOE Joint Genome Institute"/>
            <person name="Vesth T.C."/>
            <person name="Nybo J."/>
            <person name="Theobald S."/>
            <person name="Brandl J."/>
            <person name="Frisvad J.C."/>
            <person name="Nielsen K.F."/>
            <person name="Lyhne E.K."/>
            <person name="Kogle M.E."/>
            <person name="Kuo A."/>
            <person name="Riley R."/>
            <person name="Clum A."/>
            <person name="Nolan M."/>
            <person name="Lipzen A."/>
            <person name="Salamov A."/>
            <person name="Henrissat B."/>
            <person name="Wiebenga A."/>
            <person name="De vries R.P."/>
            <person name="Grigoriev I.V."/>
            <person name="Mortensen U.H."/>
            <person name="Andersen M.R."/>
            <person name="Baker S.E."/>
        </authorList>
    </citation>
    <scope>NUCLEOTIDE SEQUENCE [LARGE SCALE GENOMIC DNA]</scope>
    <source>
        <strain evidence="2 3">CBS 707.79</strain>
    </source>
</reference>
<gene>
    <name evidence="2" type="ORF">BO71DRAFT_380812</name>
</gene>
<dbReference type="Proteomes" id="UP000247810">
    <property type="component" value="Unassembled WGS sequence"/>
</dbReference>
<dbReference type="VEuPathDB" id="FungiDB:BO71DRAFT_380812"/>
<dbReference type="OrthoDB" id="4225570at2759"/>
<protein>
    <submittedName>
        <fullName evidence="2">Uncharacterized protein</fullName>
    </submittedName>
</protein>
<accession>A0A319D933</accession>
<feature type="compositionally biased region" description="Basic and acidic residues" evidence="1">
    <location>
        <begin position="301"/>
        <end position="324"/>
    </location>
</feature>
<dbReference type="EMBL" id="KZ825885">
    <property type="protein sequence ID" value="PYH93820.1"/>
    <property type="molecule type" value="Genomic_DNA"/>
</dbReference>
<feature type="region of interest" description="Disordered" evidence="1">
    <location>
        <begin position="1"/>
        <end position="20"/>
    </location>
</feature>
<feature type="region of interest" description="Disordered" evidence="1">
    <location>
        <begin position="173"/>
        <end position="194"/>
    </location>
</feature>
<evidence type="ECO:0000313" key="3">
    <source>
        <dbReference type="Proteomes" id="UP000247810"/>
    </source>
</evidence>
<dbReference type="AlphaFoldDB" id="A0A319D933"/>
<evidence type="ECO:0000256" key="1">
    <source>
        <dbReference type="SAM" id="MobiDB-lite"/>
    </source>
</evidence>
<sequence>MATGSTTDTTTQSNKPYPYAPTTLPSLLWAHELRRENIHLINQLDTTRLDLAAAVDTINELKRAVDELVRRCIRDVNATIHKELEGLEPRLEEKLAPIVERIGAVEVEVERGLLREKERERGVWEGKMLERVLGQVRELMVLGGLKDRIGEVAELGPRPCLGSDVLVPDSMPLRDGGGDGDGDGEDGVLSMVSDTTWGSGELGGDLDGDGDGDGDVDLYVLMGQGGRSLEEYLAAAERMRVELLLRKGEGEIVEAFVRGIDDVGVQIRIEREVSLGEGGGWSWDGVKDIVQKIMKGDIGGGEERGKVGEGRDDGDVVKEASKNVERKKKRKQRRFIPIVPVDEEDADIIAAMMCRR</sequence>
<keyword evidence="3" id="KW-1185">Reference proteome</keyword>